<comment type="similarity">
    <text evidence="2">Belongs to the small GTPase superfamily. Rho family.</text>
</comment>
<dbReference type="PANTHER" id="PTHR24072">
    <property type="entry name" value="RHO FAMILY GTPASE"/>
    <property type="match status" value="1"/>
</dbReference>
<dbReference type="InParanoid" id="D3B2K1"/>
<dbReference type="RefSeq" id="XP_020435666.1">
    <property type="nucleotide sequence ID" value="XM_020573594.1"/>
</dbReference>
<evidence type="ECO:0000256" key="6">
    <source>
        <dbReference type="ARBA" id="ARBA00023134"/>
    </source>
</evidence>
<keyword evidence="6" id="KW-0342">GTP-binding</keyword>
<dbReference type="PROSITE" id="PS51419">
    <property type="entry name" value="RAB"/>
    <property type="match status" value="1"/>
</dbReference>
<dbReference type="InterPro" id="IPR001806">
    <property type="entry name" value="Small_GTPase"/>
</dbReference>
<dbReference type="EMBL" id="ADBJ01000010">
    <property type="protein sequence ID" value="EFA83549.1"/>
    <property type="molecule type" value="Genomic_DNA"/>
</dbReference>
<dbReference type="GeneID" id="31358137"/>
<dbReference type="AlphaFoldDB" id="D3B2K1"/>
<dbReference type="GO" id="GO:0000281">
    <property type="term" value="P:mitotic cytokinesis"/>
    <property type="evidence" value="ECO:0007669"/>
    <property type="project" value="UniProtKB-ARBA"/>
</dbReference>
<evidence type="ECO:0000256" key="8">
    <source>
        <dbReference type="ARBA" id="ARBA00023288"/>
    </source>
</evidence>
<keyword evidence="11" id="KW-1185">Reference proteome</keyword>
<evidence type="ECO:0000313" key="10">
    <source>
        <dbReference type="EMBL" id="EFA83549.1"/>
    </source>
</evidence>
<dbReference type="PROSITE" id="PS51421">
    <property type="entry name" value="RAS"/>
    <property type="match status" value="1"/>
</dbReference>
<keyword evidence="5" id="KW-0547">Nucleotide-binding</keyword>
<dbReference type="OMA" id="MSQPRME"/>
<gene>
    <name evidence="10" type="primary">racH</name>
    <name evidence="10" type="ORF">PPL_02614</name>
</gene>
<dbReference type="SUPFAM" id="SSF52540">
    <property type="entry name" value="P-loop containing nucleoside triphosphate hydrolases"/>
    <property type="match status" value="1"/>
</dbReference>
<dbReference type="GO" id="GO:0003924">
    <property type="term" value="F:GTPase activity"/>
    <property type="evidence" value="ECO:0007669"/>
    <property type="project" value="InterPro"/>
</dbReference>
<accession>D3B2K1</accession>
<dbReference type="GO" id="GO:0005886">
    <property type="term" value="C:plasma membrane"/>
    <property type="evidence" value="ECO:0007669"/>
    <property type="project" value="UniProtKB-SubCell"/>
</dbReference>
<dbReference type="InterPro" id="IPR003578">
    <property type="entry name" value="Small_GTPase_Rho"/>
</dbReference>
<dbReference type="CDD" id="cd00157">
    <property type="entry name" value="Rho"/>
    <property type="match status" value="1"/>
</dbReference>
<dbReference type="Gene3D" id="3.40.50.300">
    <property type="entry name" value="P-loop containing nucleotide triphosphate hydrolases"/>
    <property type="match status" value="1"/>
</dbReference>
<comment type="caution">
    <text evidence="10">The sequence shown here is derived from an EMBL/GenBank/DDBJ whole genome shotgun (WGS) entry which is preliminary data.</text>
</comment>
<protein>
    <submittedName>
        <fullName evidence="10">Rho GTPase</fullName>
    </submittedName>
</protein>
<evidence type="ECO:0000313" key="11">
    <source>
        <dbReference type="Proteomes" id="UP000001396"/>
    </source>
</evidence>
<evidence type="ECO:0000256" key="1">
    <source>
        <dbReference type="ARBA" id="ARBA00004342"/>
    </source>
</evidence>
<dbReference type="SMART" id="SM00174">
    <property type="entry name" value="RHO"/>
    <property type="match status" value="1"/>
</dbReference>
<keyword evidence="7" id="KW-0472">Membrane</keyword>
<dbReference type="GO" id="GO:0005525">
    <property type="term" value="F:GTP binding"/>
    <property type="evidence" value="ECO:0007669"/>
    <property type="project" value="UniProtKB-KW"/>
</dbReference>
<evidence type="ECO:0000256" key="2">
    <source>
        <dbReference type="ARBA" id="ARBA00010142"/>
    </source>
</evidence>
<proteinExistence type="inferred from homology"/>
<reference evidence="10 11" key="1">
    <citation type="journal article" date="2011" name="Genome Res.">
        <title>Phylogeny-wide analysis of social amoeba genomes highlights ancient origins for complex intercellular communication.</title>
        <authorList>
            <person name="Heidel A.J."/>
            <person name="Lawal H.M."/>
            <person name="Felder M."/>
            <person name="Schilde C."/>
            <person name="Helps N.R."/>
            <person name="Tunggal B."/>
            <person name="Rivero F."/>
            <person name="John U."/>
            <person name="Schleicher M."/>
            <person name="Eichinger L."/>
            <person name="Platzer M."/>
            <person name="Noegel A.A."/>
            <person name="Schaap P."/>
            <person name="Gloeckner G."/>
        </authorList>
    </citation>
    <scope>NUCLEOTIDE SEQUENCE [LARGE SCALE GENOMIC DNA]</scope>
    <source>
        <strain evidence="11">ATCC 26659 / Pp 5 / PN500</strain>
    </source>
</reference>
<keyword evidence="8" id="KW-0449">Lipoprotein</keyword>
<dbReference type="SMART" id="SM00175">
    <property type="entry name" value="RAB"/>
    <property type="match status" value="1"/>
</dbReference>
<dbReference type="FunCoup" id="D3B2K1">
    <property type="interactions" value="42"/>
</dbReference>
<dbReference type="Proteomes" id="UP000001396">
    <property type="component" value="Unassembled WGS sequence"/>
</dbReference>
<keyword evidence="3" id="KW-1003">Cell membrane</keyword>
<dbReference type="InterPro" id="IPR005225">
    <property type="entry name" value="Small_GTP-bd"/>
</dbReference>
<evidence type="ECO:0000256" key="4">
    <source>
        <dbReference type="ARBA" id="ARBA00022481"/>
    </source>
</evidence>
<dbReference type="NCBIfam" id="TIGR00231">
    <property type="entry name" value="small_GTP"/>
    <property type="match status" value="1"/>
</dbReference>
<dbReference type="InterPro" id="IPR027417">
    <property type="entry name" value="P-loop_NTPase"/>
</dbReference>
<dbReference type="GO" id="GO:0008104">
    <property type="term" value="P:intracellular protein localization"/>
    <property type="evidence" value="ECO:0007669"/>
    <property type="project" value="UniProtKB-ARBA"/>
</dbReference>
<keyword evidence="9" id="KW-0636">Prenylation</keyword>
<evidence type="ECO:0000256" key="5">
    <source>
        <dbReference type="ARBA" id="ARBA00022741"/>
    </source>
</evidence>
<evidence type="ECO:0000256" key="9">
    <source>
        <dbReference type="ARBA" id="ARBA00023289"/>
    </source>
</evidence>
<evidence type="ECO:0000256" key="7">
    <source>
        <dbReference type="ARBA" id="ARBA00023136"/>
    </source>
</evidence>
<dbReference type="GO" id="GO:0007264">
    <property type="term" value="P:small GTPase-mediated signal transduction"/>
    <property type="evidence" value="ECO:0007669"/>
    <property type="project" value="InterPro"/>
</dbReference>
<dbReference type="STRING" id="670386.D3B2K1"/>
<dbReference type="PROSITE" id="PS51420">
    <property type="entry name" value="RHO"/>
    <property type="match status" value="1"/>
</dbReference>
<dbReference type="FunFam" id="3.40.50.300:FF:000983">
    <property type="entry name" value="Rho family GTPase"/>
    <property type="match status" value="1"/>
</dbReference>
<dbReference type="SMART" id="SM00173">
    <property type="entry name" value="RAS"/>
    <property type="match status" value="1"/>
</dbReference>
<sequence length="199" mass="22073">MVKDIKVMVVGDMSVGKTCLLISYTTNSFPGEYVPTVFDNYNANAIVNNTPVNLGLWDTAGSEEYNSFRPLSYPGTDVFLICFSLISQISFENVLKKWYAEITASMEVVPPIILVGTKLDLRSKTKVNGEEPITAEMGEQMRAEIGAYKYCECSALTQDGLTNVFEEAGRVVLFPPSKEELAAQQKKGKDMKEKNCILQ</sequence>
<evidence type="ECO:0000256" key="3">
    <source>
        <dbReference type="ARBA" id="ARBA00022475"/>
    </source>
</evidence>
<organism evidence="10 11">
    <name type="scientific">Heterostelium pallidum (strain ATCC 26659 / Pp 5 / PN500)</name>
    <name type="common">Cellular slime mold</name>
    <name type="synonym">Polysphondylium pallidum</name>
    <dbReference type="NCBI Taxonomy" id="670386"/>
    <lineage>
        <taxon>Eukaryota</taxon>
        <taxon>Amoebozoa</taxon>
        <taxon>Evosea</taxon>
        <taxon>Eumycetozoa</taxon>
        <taxon>Dictyostelia</taxon>
        <taxon>Acytosteliales</taxon>
        <taxon>Acytosteliaceae</taxon>
        <taxon>Heterostelium</taxon>
    </lineage>
</organism>
<dbReference type="PRINTS" id="PR00449">
    <property type="entry name" value="RASTRNSFRMNG"/>
</dbReference>
<dbReference type="Pfam" id="PF00071">
    <property type="entry name" value="Ras"/>
    <property type="match status" value="1"/>
</dbReference>
<name>D3B2K1_HETP5</name>
<keyword evidence="4" id="KW-0488">Methylation</keyword>
<comment type="subcellular location">
    <subcellularLocation>
        <location evidence="1">Cell membrane</location>
        <topology evidence="1">Lipid-anchor</topology>
        <orientation evidence="1">Cytoplasmic side</orientation>
    </subcellularLocation>
</comment>